<dbReference type="Gene3D" id="1.10.443.10">
    <property type="entry name" value="Intergrase catalytic core"/>
    <property type="match status" value="1"/>
</dbReference>
<keyword evidence="4" id="KW-1185">Reference proteome</keyword>
<dbReference type="AlphaFoldDB" id="A0A2S6CNX2"/>
<feature type="compositionally biased region" description="Low complexity" evidence="2">
    <location>
        <begin position="328"/>
        <end position="339"/>
    </location>
</feature>
<evidence type="ECO:0000256" key="1">
    <source>
        <dbReference type="ARBA" id="ARBA00023172"/>
    </source>
</evidence>
<dbReference type="SUPFAM" id="SSF56349">
    <property type="entry name" value="DNA breaking-rejoining enzymes"/>
    <property type="match status" value="1"/>
</dbReference>
<sequence>MTTTRDIMGAIRQAPKAAAPKPGPVLGDRMQSGKEALFGVVRQARDTGKAMGLAERVTAGEAVSAGTAATYAATTARRIDLDAEGGGRLMAGVSAASWHATKAALLWGASRAWHQEMRAQDAAQRAGDMGKAMTHARRALAAASAVQSIEAAERPEPTQRRASKRASIPAAKDWQARIVDAATPAQRPAVVLLWATGCRPAEIGKGVDIGRDNKGRLMVVIPGAKVREEHGAGQPVRRLLIDETSPAGIALAEILGDAERLTVKRAATRLNKDFADIRRKVGGTASPYSMRHQVAADLKVSMEAEDVAAALGHRVTRSQTRYGSTRQAKGGSAIKAAKATFPVKETRPSALQQSVPDREPGLG</sequence>
<feature type="region of interest" description="Disordered" evidence="2">
    <location>
        <begin position="147"/>
        <end position="167"/>
    </location>
</feature>
<dbReference type="InterPro" id="IPR011010">
    <property type="entry name" value="DNA_brk_join_enz"/>
</dbReference>
<dbReference type="OrthoDB" id="8883268at2"/>
<dbReference type="GO" id="GO:0003677">
    <property type="term" value="F:DNA binding"/>
    <property type="evidence" value="ECO:0007669"/>
    <property type="project" value="InterPro"/>
</dbReference>
<evidence type="ECO:0000313" key="3">
    <source>
        <dbReference type="EMBL" id="PPJ61445.1"/>
    </source>
</evidence>
<keyword evidence="1" id="KW-0233">DNA recombination</keyword>
<proteinExistence type="predicted"/>
<organism evidence="3 4">
    <name type="scientific">Cuspidothrix issatschenkoi CHARLIE-1</name>
    <dbReference type="NCBI Taxonomy" id="2052836"/>
    <lineage>
        <taxon>Bacteria</taxon>
        <taxon>Bacillati</taxon>
        <taxon>Cyanobacteriota</taxon>
        <taxon>Cyanophyceae</taxon>
        <taxon>Nostocales</taxon>
        <taxon>Aphanizomenonaceae</taxon>
        <taxon>Cuspidothrix</taxon>
    </lineage>
</organism>
<dbReference type="InterPro" id="IPR013762">
    <property type="entry name" value="Integrase-like_cat_sf"/>
</dbReference>
<reference evidence="3 4" key="1">
    <citation type="submission" date="2018-02" db="EMBL/GenBank/DDBJ databases">
        <title>Discovery of a pederin family compound in a non-symbiotic bloom-forming cyanobacterium.</title>
        <authorList>
            <person name="Kust A."/>
            <person name="Mares J."/>
            <person name="Jokela J."/>
            <person name="Urajova P."/>
            <person name="Hajek J."/>
            <person name="Saurav K."/>
            <person name="Voracova K."/>
            <person name="Fewer D.P."/>
            <person name="Haapaniemi E."/>
            <person name="Permi P."/>
            <person name="Rehakova K."/>
            <person name="Sivonen K."/>
            <person name="Hrouzek P."/>
        </authorList>
    </citation>
    <scope>NUCLEOTIDE SEQUENCE [LARGE SCALE GENOMIC DNA]</scope>
    <source>
        <strain evidence="3 4">CHARLIE-1</strain>
    </source>
</reference>
<gene>
    <name evidence="3" type="ORF">CUN59_20895</name>
</gene>
<comment type="caution">
    <text evidence="3">The sequence shown here is derived from an EMBL/GenBank/DDBJ whole genome shotgun (WGS) entry which is preliminary data.</text>
</comment>
<feature type="compositionally biased region" description="Polar residues" evidence="2">
    <location>
        <begin position="318"/>
        <end position="327"/>
    </location>
</feature>
<accession>A0A2S6CNX2</accession>
<dbReference type="GO" id="GO:0006310">
    <property type="term" value="P:DNA recombination"/>
    <property type="evidence" value="ECO:0007669"/>
    <property type="project" value="UniProtKB-KW"/>
</dbReference>
<protein>
    <recommendedName>
        <fullName evidence="5">Tyr recombinase domain-containing protein</fullName>
    </recommendedName>
</protein>
<feature type="region of interest" description="Disordered" evidence="2">
    <location>
        <begin position="318"/>
        <end position="363"/>
    </location>
</feature>
<dbReference type="GO" id="GO:0015074">
    <property type="term" value="P:DNA integration"/>
    <property type="evidence" value="ECO:0007669"/>
    <property type="project" value="InterPro"/>
</dbReference>
<evidence type="ECO:0008006" key="5">
    <source>
        <dbReference type="Google" id="ProtNLM"/>
    </source>
</evidence>
<dbReference type="Proteomes" id="UP000239589">
    <property type="component" value="Unassembled WGS sequence"/>
</dbReference>
<evidence type="ECO:0000313" key="4">
    <source>
        <dbReference type="Proteomes" id="UP000239589"/>
    </source>
</evidence>
<dbReference type="EMBL" id="PGEM01000234">
    <property type="protein sequence ID" value="PPJ61445.1"/>
    <property type="molecule type" value="Genomic_DNA"/>
</dbReference>
<evidence type="ECO:0000256" key="2">
    <source>
        <dbReference type="SAM" id="MobiDB-lite"/>
    </source>
</evidence>
<name>A0A2S6CNX2_9CYAN</name>
<dbReference type="RefSeq" id="WP_104389598.1">
    <property type="nucleotide sequence ID" value="NZ_PGEM01000234.1"/>
</dbReference>